<sequence length="1052" mass="117190">MGNTATKFRKALINGDEVLALQLYESNLQFREALDPNTTYGESYQHNTPLHYAARHAMTHLLRSFLIHKEGNPNKRNVHNETSLHLLCMGPQILISEGALQPRITRPHEDEHRRAECLQMVLAWTGAKLDRGEYESADVNATDNKKNTCLHYAAASGMKSCVGLLVQRNSDLFVENENRETPCDCAEKQHHKELALCLESQMVFSIAPEAEGIEAEYAALDRRELYEGLQPQDLRKLKDMLIVETADMLQTPLFTAEALLRAHDWDRENGCNAWDALPSPKTPRTNRSSITSSDQISLMPADEDSSLCGICMSSISVFEEPVDMSCGHEFCRVCWEGFLNLKIQEGEAHNIVCPAFDCFQLVPVEVIESVVSREMDRRYLQFDIKAFVENNPAIRWCPVAGCDRAVRLNTQGPGTSSSDALILPLLHAPAVDCGKGHLFCWQCQGEAHEPCDCETWKLWLQKVNEMKPEKLAGVSEAYEDAANCLWLLTNSKPCANCKSPIQKNEGCNHMQCAKCKYDFCWICLEEWKKHSSSTGGYYRCTRYEVIQQVEEQSKEMTDEAEKKHQSFQELDRFMHYYTRFKNHEHSYQLEQRLLKTAKEKMEQLSRALSGREGGPPDTTFIEDAVLELLKTRRILKCSYPYGFFLEPKSTKKEIYELMQTDLEMVTEDLAQKFLTSVARGVAPNDSPDAPRRSFAGGTWDWEYLGFASPEEYADFQYRRRHRQRRRDMSSFRSSTPDQDDPSGTLGIAVKGLGSLDDDDPNILLAIQLSLQDSGLAGSGSSNEVLANEASLGAIGTSLPSRLEQSAPGVEVLPRASLSSSELLELGDNLAKHGNVSISSQYSAAANLTTSVQHCDSGHRAFGSLSKPMAPGDSSSSTGIFSSSDNEDSTTCSSHNPSSSSALAANANLLGNIMAWFHDMNPQGITLVPSTSSDTDSNLDTLHTAACPENDEKAGIVVVPQEEMTHTAFCSRRLSDLEGSQKECIPAERPTQLDLGLENRPLHFMATLDPSADRATERRGSKVCHVDTPQCDSVSDHLPSTSSSEWEEQGHLM</sequence>
<dbReference type="Pfam" id="PF01485">
    <property type="entry name" value="IBR"/>
    <property type="match status" value="1"/>
</dbReference>
<evidence type="ECO:0000256" key="17">
    <source>
        <dbReference type="SAM" id="MobiDB-lite"/>
    </source>
</evidence>
<keyword evidence="8 15" id="KW-0863">Zinc-finger</keyword>
<feature type="region of interest" description="Disordered" evidence="17">
    <location>
        <begin position="1011"/>
        <end position="1052"/>
    </location>
</feature>
<dbReference type="FunCoup" id="A0A3P8VQA1">
    <property type="interactions" value="739"/>
</dbReference>
<evidence type="ECO:0000256" key="6">
    <source>
        <dbReference type="ARBA" id="ARBA00022723"/>
    </source>
</evidence>
<evidence type="ECO:0000256" key="7">
    <source>
        <dbReference type="ARBA" id="ARBA00022737"/>
    </source>
</evidence>
<evidence type="ECO:0000256" key="9">
    <source>
        <dbReference type="ARBA" id="ARBA00022786"/>
    </source>
</evidence>
<evidence type="ECO:0000256" key="3">
    <source>
        <dbReference type="ARBA" id="ARBA00008278"/>
    </source>
</evidence>
<evidence type="ECO:0000256" key="16">
    <source>
        <dbReference type="SAM" id="Coils"/>
    </source>
</evidence>
<keyword evidence="6" id="KW-0479">Metal-binding</keyword>
<dbReference type="FunFam" id="1.25.40.20:FF:000040">
    <property type="entry name" value="RBR-type E3 ubiquitin transferase"/>
    <property type="match status" value="1"/>
</dbReference>
<feature type="compositionally biased region" description="Low complexity" evidence="17">
    <location>
        <begin position="873"/>
        <end position="883"/>
    </location>
</feature>
<feature type="region of interest" description="Disordered" evidence="17">
    <location>
        <begin position="861"/>
        <end position="897"/>
    </location>
</feature>
<dbReference type="PROSITE" id="PS50089">
    <property type="entry name" value="ZF_RING_2"/>
    <property type="match status" value="1"/>
</dbReference>
<dbReference type="OMA" id="CNPENCC"/>
<evidence type="ECO:0000256" key="2">
    <source>
        <dbReference type="ARBA" id="ARBA00003976"/>
    </source>
</evidence>
<evidence type="ECO:0000313" key="20">
    <source>
        <dbReference type="Ensembl" id="ENSCSEP00000015456.1"/>
    </source>
</evidence>
<dbReference type="Gene3D" id="1.20.120.1750">
    <property type="match status" value="1"/>
</dbReference>
<evidence type="ECO:0000256" key="5">
    <source>
        <dbReference type="ARBA" id="ARBA00022679"/>
    </source>
</evidence>
<feature type="region of interest" description="Disordered" evidence="17">
    <location>
        <begin position="725"/>
        <end position="745"/>
    </location>
</feature>
<evidence type="ECO:0000256" key="8">
    <source>
        <dbReference type="ARBA" id="ARBA00022771"/>
    </source>
</evidence>
<dbReference type="Gene3D" id="1.25.40.20">
    <property type="entry name" value="Ankyrin repeat-containing domain"/>
    <property type="match status" value="1"/>
</dbReference>
<evidence type="ECO:0000256" key="15">
    <source>
        <dbReference type="PROSITE-ProRule" id="PRU00175"/>
    </source>
</evidence>
<dbReference type="AlphaFoldDB" id="A0A3P8VQA1"/>
<dbReference type="CDD" id="cd20346">
    <property type="entry name" value="BRcat_RBR_ANKIB1"/>
    <property type="match status" value="1"/>
</dbReference>
<dbReference type="InterPro" id="IPR047564">
    <property type="entry name" value="Rcat_RBR_ANKIB1"/>
</dbReference>
<dbReference type="InterPro" id="IPR002110">
    <property type="entry name" value="Ankyrin_rpt"/>
</dbReference>
<reference evidence="20 21" key="1">
    <citation type="journal article" date="2014" name="Nat. Genet.">
        <title>Whole-genome sequence of a flatfish provides insights into ZW sex chromosome evolution and adaptation to a benthic lifestyle.</title>
        <authorList>
            <person name="Chen S."/>
            <person name="Zhang G."/>
            <person name="Shao C."/>
            <person name="Huang Q."/>
            <person name="Liu G."/>
            <person name="Zhang P."/>
            <person name="Song W."/>
            <person name="An N."/>
            <person name="Chalopin D."/>
            <person name="Volff J.N."/>
            <person name="Hong Y."/>
            <person name="Li Q."/>
            <person name="Sha Z."/>
            <person name="Zhou H."/>
            <person name="Xie M."/>
            <person name="Yu Q."/>
            <person name="Liu Y."/>
            <person name="Xiang H."/>
            <person name="Wang N."/>
            <person name="Wu K."/>
            <person name="Yang C."/>
            <person name="Zhou Q."/>
            <person name="Liao X."/>
            <person name="Yang L."/>
            <person name="Hu Q."/>
            <person name="Zhang J."/>
            <person name="Meng L."/>
            <person name="Jin L."/>
            <person name="Tian Y."/>
            <person name="Lian J."/>
            <person name="Yang J."/>
            <person name="Miao G."/>
            <person name="Liu S."/>
            <person name="Liang Z."/>
            <person name="Yan F."/>
            <person name="Li Y."/>
            <person name="Sun B."/>
            <person name="Zhang H."/>
            <person name="Zhang J."/>
            <person name="Zhu Y."/>
            <person name="Du M."/>
            <person name="Zhao Y."/>
            <person name="Schartl M."/>
            <person name="Tang Q."/>
            <person name="Wang J."/>
        </authorList>
    </citation>
    <scope>NUCLEOTIDE SEQUENCE</scope>
</reference>
<dbReference type="Ensembl" id="ENSCSET00000015646.1">
    <property type="protein sequence ID" value="ENSCSEP00000015456.1"/>
    <property type="gene ID" value="ENSCSEG00000009906.1"/>
</dbReference>
<reference evidence="20" key="2">
    <citation type="submission" date="2025-08" db="UniProtKB">
        <authorList>
            <consortium name="Ensembl"/>
        </authorList>
    </citation>
    <scope>IDENTIFICATION</scope>
</reference>
<evidence type="ECO:0000256" key="11">
    <source>
        <dbReference type="ARBA" id="ARBA00023043"/>
    </source>
</evidence>
<dbReference type="SUPFAM" id="SSF57850">
    <property type="entry name" value="RING/U-box"/>
    <property type="match status" value="3"/>
</dbReference>
<evidence type="ECO:0000313" key="21">
    <source>
        <dbReference type="Proteomes" id="UP000265120"/>
    </source>
</evidence>
<dbReference type="InterPro" id="IPR036770">
    <property type="entry name" value="Ankyrin_rpt-contain_sf"/>
</dbReference>
<comment type="catalytic activity">
    <reaction evidence="1">
        <text>[E2 ubiquitin-conjugating enzyme]-S-ubiquitinyl-L-cysteine + [acceptor protein]-L-lysine = [E2 ubiquitin-conjugating enzyme]-L-cysteine + [acceptor protein]-N(6)-ubiquitinyl-L-lysine.</text>
        <dbReference type="EC" id="2.3.2.31"/>
    </reaction>
</comment>
<dbReference type="CDD" id="cd20361">
    <property type="entry name" value="Rcat_RBR_ANKIB1"/>
    <property type="match status" value="1"/>
</dbReference>
<feature type="domain" description="RING-type" evidence="18">
    <location>
        <begin position="308"/>
        <end position="354"/>
    </location>
</feature>
<proteinExistence type="inferred from homology"/>
<dbReference type="InParanoid" id="A0A3P8VQA1"/>
<reference evidence="20" key="3">
    <citation type="submission" date="2025-09" db="UniProtKB">
        <authorList>
            <consortium name="Ensembl"/>
        </authorList>
    </citation>
    <scope>IDENTIFICATION</scope>
</reference>
<dbReference type="SUPFAM" id="SSF48403">
    <property type="entry name" value="Ankyrin repeat"/>
    <property type="match status" value="1"/>
</dbReference>
<dbReference type="Gene3D" id="3.30.40.10">
    <property type="entry name" value="Zinc/RING finger domain, C3HC4 (zinc finger)"/>
    <property type="match status" value="1"/>
</dbReference>
<keyword evidence="21" id="KW-1185">Reference proteome</keyword>
<evidence type="ECO:0000256" key="4">
    <source>
        <dbReference type="ARBA" id="ARBA00012251"/>
    </source>
</evidence>
<dbReference type="Pfam" id="PF19422">
    <property type="entry name" value="Ariadne"/>
    <property type="match status" value="1"/>
</dbReference>
<keyword evidence="12 16" id="KW-0175">Coiled coil</keyword>
<dbReference type="InterPro" id="IPR013083">
    <property type="entry name" value="Znf_RING/FYVE/PHD"/>
</dbReference>
<dbReference type="InterPro" id="IPR002867">
    <property type="entry name" value="IBR_dom"/>
</dbReference>
<keyword evidence="10" id="KW-0862">Zinc</keyword>
<dbReference type="GO" id="GO:0008270">
    <property type="term" value="F:zinc ion binding"/>
    <property type="evidence" value="ECO:0007669"/>
    <property type="project" value="UniProtKB-KW"/>
</dbReference>
<protein>
    <recommendedName>
        <fullName evidence="13">Ankyrin repeat and IBR domain-containing protein 1</fullName>
        <ecNumber evidence="4">2.3.2.31</ecNumber>
    </recommendedName>
</protein>
<feature type="coiled-coil region" evidence="16">
    <location>
        <begin position="546"/>
        <end position="607"/>
    </location>
</feature>
<dbReference type="SMART" id="SM00248">
    <property type="entry name" value="ANK"/>
    <property type="match status" value="2"/>
</dbReference>
<dbReference type="Pfam" id="PF00023">
    <property type="entry name" value="Ank"/>
    <property type="match status" value="2"/>
</dbReference>
<dbReference type="PROSITE" id="PS51873">
    <property type="entry name" value="TRIAD"/>
    <property type="match status" value="1"/>
</dbReference>
<keyword evidence="5" id="KW-0808">Transferase</keyword>
<dbReference type="InterPro" id="IPR001841">
    <property type="entry name" value="Znf_RING"/>
</dbReference>
<dbReference type="CDD" id="cd16774">
    <property type="entry name" value="RING-HC_RBR_ANKIB1"/>
    <property type="match status" value="1"/>
</dbReference>
<evidence type="ECO:0000256" key="1">
    <source>
        <dbReference type="ARBA" id="ARBA00001798"/>
    </source>
</evidence>
<feature type="compositionally biased region" description="Polar residues" evidence="17">
    <location>
        <begin position="282"/>
        <end position="295"/>
    </location>
</feature>
<dbReference type="GO" id="GO:0016567">
    <property type="term" value="P:protein ubiquitination"/>
    <property type="evidence" value="ECO:0007669"/>
    <property type="project" value="InterPro"/>
</dbReference>
<feature type="compositionally biased region" description="Polar residues" evidence="17">
    <location>
        <begin position="1029"/>
        <end position="1043"/>
    </location>
</feature>
<dbReference type="Proteomes" id="UP000265120">
    <property type="component" value="Chromosome 13"/>
</dbReference>
<organism evidence="20 21">
    <name type="scientific">Cynoglossus semilaevis</name>
    <name type="common">Tongue sole</name>
    <dbReference type="NCBI Taxonomy" id="244447"/>
    <lineage>
        <taxon>Eukaryota</taxon>
        <taxon>Metazoa</taxon>
        <taxon>Chordata</taxon>
        <taxon>Craniata</taxon>
        <taxon>Vertebrata</taxon>
        <taxon>Euteleostomi</taxon>
        <taxon>Actinopterygii</taxon>
        <taxon>Neopterygii</taxon>
        <taxon>Teleostei</taxon>
        <taxon>Neoteleostei</taxon>
        <taxon>Acanthomorphata</taxon>
        <taxon>Carangaria</taxon>
        <taxon>Pleuronectiformes</taxon>
        <taxon>Pleuronectoidei</taxon>
        <taxon>Cynoglossidae</taxon>
        <taxon>Cynoglossinae</taxon>
        <taxon>Cynoglossus</taxon>
    </lineage>
</organism>
<comment type="function">
    <text evidence="2">Might act as an E3 ubiquitin-protein ligase, or as part of E3 complex, which accepts ubiquitin from specific E2 ubiquitin-conjugating enzymes and then transfers it to substrates.</text>
</comment>
<dbReference type="PANTHER" id="PTHR11685">
    <property type="entry name" value="RBR FAMILY RING FINGER AND IBR DOMAIN-CONTAINING"/>
    <property type="match status" value="1"/>
</dbReference>
<evidence type="ECO:0000259" key="19">
    <source>
        <dbReference type="PROSITE" id="PS51873"/>
    </source>
</evidence>
<feature type="domain" description="RING-type" evidence="19">
    <location>
        <begin position="304"/>
        <end position="544"/>
    </location>
</feature>
<dbReference type="InterPro" id="IPR031127">
    <property type="entry name" value="E3_UB_ligase_RBR"/>
</dbReference>
<evidence type="ECO:0000256" key="13">
    <source>
        <dbReference type="ARBA" id="ARBA00069741"/>
    </source>
</evidence>
<dbReference type="PROSITE" id="PS50088">
    <property type="entry name" value="ANK_REPEAT"/>
    <property type="match status" value="1"/>
</dbReference>
<keyword evidence="7" id="KW-0677">Repeat</keyword>
<evidence type="ECO:0000256" key="14">
    <source>
        <dbReference type="PROSITE-ProRule" id="PRU00023"/>
    </source>
</evidence>
<dbReference type="Pfam" id="PF22191">
    <property type="entry name" value="IBR_1"/>
    <property type="match status" value="1"/>
</dbReference>
<keyword evidence="11 14" id="KW-0040">ANK repeat</keyword>
<evidence type="ECO:0000256" key="12">
    <source>
        <dbReference type="ARBA" id="ARBA00023054"/>
    </source>
</evidence>
<keyword evidence="9" id="KW-0833">Ubl conjugation pathway</keyword>
<accession>A0A3P8VQA1</accession>
<name>A0A3P8VQA1_CYNSE</name>
<dbReference type="FunFam" id="3.30.40.10:FF:000129">
    <property type="entry name" value="RBR-type E3 ubiquitin transferase"/>
    <property type="match status" value="1"/>
</dbReference>
<comment type="similarity">
    <text evidence="3">Belongs to the RBR family.</text>
</comment>
<feature type="repeat" description="ANK" evidence="14">
    <location>
        <begin position="145"/>
        <end position="177"/>
    </location>
</feature>
<dbReference type="InterPro" id="IPR047563">
    <property type="entry name" value="RING-HC_RBR_ANKIB1"/>
</dbReference>
<evidence type="ECO:0000256" key="10">
    <source>
        <dbReference type="ARBA" id="ARBA00022833"/>
    </source>
</evidence>
<dbReference type="GO" id="GO:0061630">
    <property type="term" value="F:ubiquitin protein ligase activity"/>
    <property type="evidence" value="ECO:0007669"/>
    <property type="project" value="UniProtKB-EC"/>
</dbReference>
<dbReference type="GeneTree" id="ENSGT00940000157621"/>
<dbReference type="InterPro" id="IPR044066">
    <property type="entry name" value="TRIAD_supradom"/>
</dbReference>
<feature type="region of interest" description="Disordered" evidence="17">
    <location>
        <begin position="276"/>
        <end position="295"/>
    </location>
</feature>
<dbReference type="FunFam" id="1.20.120.1750:FF:000003">
    <property type="entry name" value="RBR-type E3 ubiquitin transferase"/>
    <property type="match status" value="1"/>
</dbReference>
<dbReference type="SMART" id="SM00647">
    <property type="entry name" value="IBR"/>
    <property type="match status" value="2"/>
</dbReference>
<dbReference type="InterPro" id="IPR045840">
    <property type="entry name" value="Ariadne"/>
</dbReference>
<evidence type="ECO:0000259" key="18">
    <source>
        <dbReference type="PROSITE" id="PS50089"/>
    </source>
</evidence>
<dbReference type="EC" id="2.3.2.31" evidence="4"/>
<dbReference type="STRING" id="244447.ENSCSEP00000015456"/>